<sequence length="102" mass="11910">MKLSWGAFWCFPRVASPGCNICLLMVYMTWRSGGWKRGRCLALEELRLSYCSDMRMVPEGLRGLTQLKVFGLYNMPVIERRIEKDTGDDYYKIQHVPSIQIQ</sequence>
<evidence type="ECO:0000313" key="1">
    <source>
        <dbReference type="EMBL" id="URE21543.1"/>
    </source>
</evidence>
<dbReference type="Proteomes" id="UP001055439">
    <property type="component" value="Chromosome 7"/>
</dbReference>
<organism evidence="1 2">
    <name type="scientific">Musa troglodytarum</name>
    <name type="common">fe'i banana</name>
    <dbReference type="NCBI Taxonomy" id="320322"/>
    <lineage>
        <taxon>Eukaryota</taxon>
        <taxon>Viridiplantae</taxon>
        <taxon>Streptophyta</taxon>
        <taxon>Embryophyta</taxon>
        <taxon>Tracheophyta</taxon>
        <taxon>Spermatophyta</taxon>
        <taxon>Magnoliopsida</taxon>
        <taxon>Liliopsida</taxon>
        <taxon>Zingiberales</taxon>
        <taxon>Musaceae</taxon>
        <taxon>Musa</taxon>
    </lineage>
</organism>
<evidence type="ECO:0000313" key="2">
    <source>
        <dbReference type="Proteomes" id="UP001055439"/>
    </source>
</evidence>
<proteinExistence type="predicted"/>
<reference evidence="1" key="1">
    <citation type="submission" date="2022-05" db="EMBL/GenBank/DDBJ databases">
        <title>The Musa troglodytarum L. genome provides insights into the mechanism of non-climacteric behaviour and enrichment of carotenoids.</title>
        <authorList>
            <person name="Wang J."/>
        </authorList>
    </citation>
    <scope>NUCLEOTIDE SEQUENCE</scope>
    <source>
        <tissue evidence="1">Leaf</tissue>
    </source>
</reference>
<keyword evidence="2" id="KW-1185">Reference proteome</keyword>
<protein>
    <submittedName>
        <fullName evidence="1">Disease resistance</fullName>
    </submittedName>
</protein>
<dbReference type="OrthoDB" id="786945at2759"/>
<name>A0A9E7H1Q0_9LILI</name>
<accession>A0A9E7H1Q0</accession>
<dbReference type="EMBL" id="CP097509">
    <property type="protein sequence ID" value="URE21543.1"/>
    <property type="molecule type" value="Genomic_DNA"/>
</dbReference>
<gene>
    <name evidence="1" type="ORF">MUK42_12614</name>
</gene>
<dbReference type="AlphaFoldDB" id="A0A9E7H1Q0"/>